<keyword evidence="7 10" id="KW-0472">Membrane</keyword>
<evidence type="ECO:0000259" key="12">
    <source>
        <dbReference type="Pfam" id="PF04101"/>
    </source>
</evidence>
<gene>
    <name evidence="10" type="primary">murG</name>
    <name evidence="13" type="ORF">COV09_01260</name>
</gene>
<comment type="catalytic activity">
    <reaction evidence="10">
        <text>di-trans,octa-cis-undecaprenyl diphospho-N-acetyl-alpha-D-muramoyl-L-alanyl-D-glutamyl-meso-2,6-diaminopimeloyl-D-alanyl-D-alanine + UDP-N-acetyl-alpha-D-glucosamine = di-trans,octa-cis-undecaprenyl diphospho-[N-acetyl-alpha-D-glucosaminyl-(1-&gt;4)]-N-acetyl-alpha-D-muramoyl-L-alanyl-D-glutamyl-meso-2,6-diaminopimeloyl-D-alanyl-D-alanine + UDP + H(+)</text>
        <dbReference type="Rhea" id="RHEA:31227"/>
        <dbReference type="ChEBI" id="CHEBI:15378"/>
        <dbReference type="ChEBI" id="CHEBI:57705"/>
        <dbReference type="ChEBI" id="CHEBI:58223"/>
        <dbReference type="ChEBI" id="CHEBI:61387"/>
        <dbReference type="ChEBI" id="CHEBI:61388"/>
        <dbReference type="EC" id="2.4.1.227"/>
    </reaction>
</comment>
<evidence type="ECO:0000256" key="4">
    <source>
        <dbReference type="ARBA" id="ARBA00022679"/>
    </source>
</evidence>
<dbReference type="AlphaFoldDB" id="A0A2H0RI65"/>
<feature type="binding site" evidence="10">
    <location>
        <position position="305"/>
    </location>
    <ligand>
        <name>UDP-N-acetyl-alpha-D-glucosamine</name>
        <dbReference type="ChEBI" id="CHEBI:57705"/>
    </ligand>
</feature>
<dbReference type="GO" id="GO:0008360">
    <property type="term" value="P:regulation of cell shape"/>
    <property type="evidence" value="ECO:0007669"/>
    <property type="project" value="UniProtKB-KW"/>
</dbReference>
<dbReference type="InterPro" id="IPR007235">
    <property type="entry name" value="Glyco_trans_28_C"/>
</dbReference>
<dbReference type="GO" id="GO:0071555">
    <property type="term" value="P:cell wall organization"/>
    <property type="evidence" value="ECO:0007669"/>
    <property type="project" value="UniProtKB-KW"/>
</dbReference>
<evidence type="ECO:0000256" key="1">
    <source>
        <dbReference type="ARBA" id="ARBA00022475"/>
    </source>
</evidence>
<feature type="domain" description="Glycosyltransferase family 28 N-terminal" evidence="11">
    <location>
        <begin position="3"/>
        <end position="146"/>
    </location>
</feature>
<sequence>MKILFTGGHTGGHFYPIIAVAQELKRLAEADKLIRPELYYFAPDPYSRRLLFEEGINYVRVPAGKWRRYFSLLNFTDLFKTLTGIVQAIFKVYWLYPDVVFAKGGFASFPVLLAARLLRIPVIIHESDSKPGRVNAWAGKFAEAVAVSYPEAVKYFEKKNNQVAVTGNPIRRELLTKITDGAHDFLKLEPAVPTILIIGGSQGAMVLNNAILDILPELTEQYQLIHQTGREHLEEITGRAKFILEGKPGAGRYHAYDYLNGTAMRMVAGVTNLVVSRAGSSVFEFANWELPTILIPIPETVSHDQRTNAYTYARSGAALVIEEGNLTPSVLWSEIKRLLGDEKILTKMKAGARQFKRPEAGEIIAKYILTIALEHEK</sequence>
<keyword evidence="3 10" id="KW-0328">Glycosyltransferase</keyword>
<organism evidence="13 14">
    <name type="scientific">Candidatus Vogelbacteria bacterium CG10_big_fil_rev_8_21_14_0_10_50_13</name>
    <dbReference type="NCBI Taxonomy" id="1975044"/>
    <lineage>
        <taxon>Bacteria</taxon>
        <taxon>Candidatus Vogeliibacteriota</taxon>
    </lineage>
</organism>
<dbReference type="Pfam" id="PF04101">
    <property type="entry name" value="Glyco_tran_28_C"/>
    <property type="match status" value="1"/>
</dbReference>
<accession>A0A2H0RI65</accession>
<comment type="pathway">
    <text evidence="10">Cell wall biogenesis; peptidoglycan biosynthesis.</text>
</comment>
<dbReference type="GO" id="GO:0051301">
    <property type="term" value="P:cell division"/>
    <property type="evidence" value="ECO:0007669"/>
    <property type="project" value="UniProtKB-KW"/>
</dbReference>
<keyword evidence="5 10" id="KW-0133">Cell shape</keyword>
<keyword evidence="1 10" id="KW-1003">Cell membrane</keyword>
<reference evidence="13 14" key="1">
    <citation type="submission" date="2017-09" db="EMBL/GenBank/DDBJ databases">
        <title>Depth-based differentiation of microbial function through sediment-hosted aquifers and enrichment of novel symbionts in the deep terrestrial subsurface.</title>
        <authorList>
            <person name="Probst A.J."/>
            <person name="Ladd B."/>
            <person name="Jarett J.K."/>
            <person name="Geller-Mcgrath D.E."/>
            <person name="Sieber C.M."/>
            <person name="Emerson J.B."/>
            <person name="Anantharaman K."/>
            <person name="Thomas B.C."/>
            <person name="Malmstrom R."/>
            <person name="Stieglmeier M."/>
            <person name="Klingl A."/>
            <person name="Woyke T."/>
            <person name="Ryan C.M."/>
            <person name="Banfield J.F."/>
        </authorList>
    </citation>
    <scope>NUCLEOTIDE SEQUENCE [LARGE SCALE GENOMIC DNA]</scope>
    <source>
        <strain evidence="13">CG10_big_fil_rev_8_21_14_0_10_50_13</strain>
    </source>
</reference>
<comment type="subcellular location">
    <subcellularLocation>
        <location evidence="10">Cell membrane</location>
        <topology evidence="10">Peripheral membrane protein</topology>
        <orientation evidence="10">Cytoplasmic side</orientation>
    </subcellularLocation>
</comment>
<evidence type="ECO:0000256" key="9">
    <source>
        <dbReference type="ARBA" id="ARBA00023316"/>
    </source>
</evidence>
<dbReference type="GO" id="GO:0005886">
    <property type="term" value="C:plasma membrane"/>
    <property type="evidence" value="ECO:0007669"/>
    <property type="project" value="UniProtKB-SubCell"/>
</dbReference>
<evidence type="ECO:0000256" key="6">
    <source>
        <dbReference type="ARBA" id="ARBA00022984"/>
    </source>
</evidence>
<evidence type="ECO:0000256" key="7">
    <source>
        <dbReference type="ARBA" id="ARBA00023136"/>
    </source>
</evidence>
<comment type="caution">
    <text evidence="10">Lacks conserved residue(s) required for the propagation of feature annotation.</text>
</comment>
<comment type="function">
    <text evidence="10">Cell wall formation. Catalyzes the transfer of a GlcNAc subunit on undecaprenyl-pyrophosphoryl-MurNAc-pentapeptide (lipid intermediate I) to form undecaprenyl-pyrophosphoryl-MurNAc-(pentapeptide)GlcNAc (lipid intermediate II).</text>
</comment>
<keyword evidence="2 10" id="KW-0132">Cell division</keyword>
<dbReference type="EMBL" id="PCYJ01000019">
    <property type="protein sequence ID" value="PIR45475.1"/>
    <property type="molecule type" value="Genomic_DNA"/>
</dbReference>
<keyword evidence="6 10" id="KW-0573">Peptidoglycan synthesis</keyword>
<protein>
    <recommendedName>
        <fullName evidence="10">UDP-N-acetylglucosamine--N-acetylmuramyl-(pentapeptide) pyrophosphoryl-undecaprenol N-acetylglucosamine transferase</fullName>
        <ecNumber evidence="10">2.4.1.227</ecNumber>
    </recommendedName>
    <alternativeName>
        <fullName evidence="10">Undecaprenyl-PP-MurNAc-pentapeptide-UDPGlcNAc GlcNAc transferase</fullName>
    </alternativeName>
</protein>
<keyword evidence="8 10" id="KW-0131">Cell cycle</keyword>
<dbReference type="EC" id="2.4.1.227" evidence="10"/>
<evidence type="ECO:0000256" key="5">
    <source>
        <dbReference type="ARBA" id="ARBA00022960"/>
    </source>
</evidence>
<evidence type="ECO:0000256" key="3">
    <source>
        <dbReference type="ARBA" id="ARBA00022676"/>
    </source>
</evidence>
<comment type="caution">
    <text evidence="13">The sequence shown here is derived from an EMBL/GenBank/DDBJ whole genome shotgun (WGS) entry which is preliminary data.</text>
</comment>
<evidence type="ECO:0000256" key="2">
    <source>
        <dbReference type="ARBA" id="ARBA00022618"/>
    </source>
</evidence>
<comment type="similarity">
    <text evidence="10">Belongs to the glycosyltransferase 28 family. MurG subfamily.</text>
</comment>
<keyword evidence="4 10" id="KW-0808">Transferase</keyword>
<proteinExistence type="inferred from homology"/>
<feature type="binding site" evidence="10">
    <location>
        <position position="171"/>
    </location>
    <ligand>
        <name>UDP-N-acetyl-alpha-D-glucosamine</name>
        <dbReference type="ChEBI" id="CHEBI:57705"/>
    </ligand>
</feature>
<dbReference type="PANTHER" id="PTHR21015">
    <property type="entry name" value="UDP-N-ACETYLGLUCOSAMINE--N-ACETYLMURAMYL-(PENTAPEPTIDE) PYROPHOSPHORYL-UNDECAPRENOL N-ACETYLGLUCOSAMINE TRANSFERASE 1"/>
    <property type="match status" value="1"/>
</dbReference>
<name>A0A2H0RI65_9BACT</name>
<evidence type="ECO:0000256" key="8">
    <source>
        <dbReference type="ARBA" id="ARBA00023306"/>
    </source>
</evidence>
<dbReference type="Pfam" id="PF03033">
    <property type="entry name" value="Glyco_transf_28"/>
    <property type="match status" value="1"/>
</dbReference>
<evidence type="ECO:0000256" key="10">
    <source>
        <dbReference type="HAMAP-Rule" id="MF_00033"/>
    </source>
</evidence>
<dbReference type="InterPro" id="IPR006009">
    <property type="entry name" value="GlcNAc_MurG"/>
</dbReference>
<dbReference type="Gene3D" id="3.40.50.2000">
    <property type="entry name" value="Glycogen Phosphorylase B"/>
    <property type="match status" value="2"/>
</dbReference>
<dbReference type="GO" id="GO:0051991">
    <property type="term" value="F:UDP-N-acetyl-D-glucosamine:N-acetylmuramoyl-L-alanyl-D-glutamyl-meso-2,6-diaminopimelyl-D-alanyl-D-alanine-diphosphoundecaprenol 4-beta-N-acetylglucosaminlytransferase activity"/>
    <property type="evidence" value="ECO:0007669"/>
    <property type="project" value="RHEA"/>
</dbReference>
<feature type="binding site" evidence="10">
    <location>
        <position position="201"/>
    </location>
    <ligand>
        <name>UDP-N-acetyl-alpha-D-glucosamine</name>
        <dbReference type="ChEBI" id="CHEBI:57705"/>
    </ligand>
</feature>
<dbReference type="SUPFAM" id="SSF53756">
    <property type="entry name" value="UDP-Glycosyltransferase/glycogen phosphorylase"/>
    <property type="match status" value="1"/>
</dbReference>
<dbReference type="InterPro" id="IPR004276">
    <property type="entry name" value="GlycoTrans_28_N"/>
</dbReference>
<dbReference type="GO" id="GO:0005975">
    <property type="term" value="P:carbohydrate metabolic process"/>
    <property type="evidence" value="ECO:0007669"/>
    <property type="project" value="InterPro"/>
</dbReference>
<dbReference type="Proteomes" id="UP000230906">
    <property type="component" value="Unassembled WGS sequence"/>
</dbReference>
<feature type="domain" description="Glycosyl transferase family 28 C-terminal" evidence="12">
    <location>
        <begin position="194"/>
        <end position="355"/>
    </location>
</feature>
<keyword evidence="9 10" id="KW-0961">Cell wall biogenesis/degradation</keyword>
<dbReference type="GO" id="GO:0050511">
    <property type="term" value="F:undecaprenyldiphospho-muramoylpentapeptide beta-N-acetylglucosaminyltransferase activity"/>
    <property type="evidence" value="ECO:0007669"/>
    <property type="project" value="UniProtKB-UniRule"/>
</dbReference>
<dbReference type="HAMAP" id="MF_00033">
    <property type="entry name" value="MurG"/>
    <property type="match status" value="1"/>
</dbReference>
<evidence type="ECO:0000259" key="11">
    <source>
        <dbReference type="Pfam" id="PF03033"/>
    </source>
</evidence>
<dbReference type="UniPathway" id="UPA00219"/>
<dbReference type="CDD" id="cd03785">
    <property type="entry name" value="GT28_MurG"/>
    <property type="match status" value="1"/>
</dbReference>
<evidence type="ECO:0000313" key="14">
    <source>
        <dbReference type="Proteomes" id="UP000230906"/>
    </source>
</evidence>
<dbReference type="PANTHER" id="PTHR21015:SF27">
    <property type="entry name" value="UDP-N-ACETYLGLUCOSAMINE--N-ACETYLMURAMYL-(PENTAPEPTIDE) PYROPHOSPHORYL-UNDECAPRENOL N-ACETYLGLUCOSAMINE TRANSFERASE"/>
    <property type="match status" value="1"/>
</dbReference>
<feature type="binding site" evidence="10">
    <location>
        <begin position="10"/>
        <end position="12"/>
    </location>
    <ligand>
        <name>UDP-N-acetyl-alpha-D-glucosamine</name>
        <dbReference type="ChEBI" id="CHEBI:57705"/>
    </ligand>
</feature>
<dbReference type="GO" id="GO:0009252">
    <property type="term" value="P:peptidoglycan biosynthetic process"/>
    <property type="evidence" value="ECO:0007669"/>
    <property type="project" value="UniProtKB-UniRule"/>
</dbReference>
<evidence type="ECO:0000313" key="13">
    <source>
        <dbReference type="EMBL" id="PIR45475.1"/>
    </source>
</evidence>